<accession>A0A0C3PN79</accession>
<evidence type="ECO:0000256" key="3">
    <source>
        <dbReference type="ARBA" id="ARBA00022552"/>
    </source>
</evidence>
<dbReference type="PANTHER" id="PTHR24031">
    <property type="entry name" value="RNA HELICASE"/>
    <property type="match status" value="1"/>
</dbReference>
<evidence type="ECO:0000313" key="18">
    <source>
        <dbReference type="Proteomes" id="UP000054217"/>
    </source>
</evidence>
<keyword evidence="7 11" id="KW-0067">ATP-binding</keyword>
<keyword evidence="4 11" id="KW-0547">Nucleotide-binding</keyword>
<evidence type="ECO:0000256" key="12">
    <source>
        <dbReference type="SAM" id="MobiDB-lite"/>
    </source>
</evidence>
<keyword evidence="8 11" id="KW-0694">RNA-binding</keyword>
<dbReference type="GO" id="GO:0005524">
    <property type="term" value="F:ATP binding"/>
    <property type="evidence" value="ECO:0007669"/>
    <property type="project" value="UniProtKB-UniRule"/>
</dbReference>
<comment type="function">
    <text evidence="11">RNA helicase.</text>
</comment>
<dbReference type="PROSITE" id="PS51192">
    <property type="entry name" value="HELICASE_ATP_BIND_1"/>
    <property type="match status" value="1"/>
</dbReference>
<dbReference type="GO" id="GO:0016787">
    <property type="term" value="F:hydrolase activity"/>
    <property type="evidence" value="ECO:0007669"/>
    <property type="project" value="UniProtKB-KW"/>
</dbReference>
<proteinExistence type="inferred from homology"/>
<feature type="compositionally biased region" description="Acidic residues" evidence="12">
    <location>
        <begin position="320"/>
        <end position="330"/>
    </location>
</feature>
<sequence length="1108" mass="121850">MSMASSIAPVYGNYHGYYSKRPFVRDPRLSLLPPSFFTGKAVLDIGCNEGWVTCEIGQIWGAARVIGVDIDETLIRGAWKRRRSLWSQQAPGRDVMERNENDNSSGVFKRSKLDRVTDSHSYDYFPASCEHSHEPLPIPTDTIKEGHFPTNVIFRTADFLAEPVGERYDIVIAYGCRSAGNSSHTEVPYSLSITKWIHLNCGDDGIKHFFRKVHESLNAGGTLVLEPQTWETYAKAKRLDEKLKENAKHLKLHPGNFPTILQDIGFGPPRHLGSVGEGGDYLHSLQQAGLILARRVKAKRVLKRKLRTPKAAESAVQSHEDEESHFEDEAVSSRPLKRLHLDKHPHPVVNPADGRSKPSTQIISSLFSHNPKIDIPQSTAGPKAIYKPSNAPLTNASGFAELGLHPLLVAHLENKMGVLKPTSIQRAAIPAFTRSPDLADRDLFIQSQTGSGKTLSFLLPIIHDLLPLSTHSYIDRSIGTLAVIIAPTRELAKQISNVLESLLKLKLRPETEPEEAEDSVRYTRWLVSGLLSGGATKTHEKARLRKGIPILVATPGRLLDHLQNTSSFNVGKCRWLVLDEADLLMELGFEKTIQGIIQGLDGRRRLAVQAMKEGKSLEVGSWDWEQRRRTILCSATIREDVQKLAGTALMNPIMITAFDDKQRSEENVSAGGGLPAGSTKFTPPSQLAQKYVVAPLKLRLVTLVALLRSVLAQNQAKEGCKVIVFLSCTDSVDFHWQLLGGTSMGGDDTNGDDSDSEGGNSGGEEKVAGSDLAGEEVAMRSPLLPDTLIFRLHGSLPTPMRLESLRGFSSTKGKCHGRSSVLLCTSVASRGLDLPLVRAVIQYDLPTEGGVTEYVHRVGRTARAGKGGEAWSLVAPSESEWVDWVQEKMRHNLQDSSSDTQGTKVTLEGTSVEDLLAKGLGGKGSEYESRATDVQLAFERWVLQRKEHTELARKAFLSHMRAYATHPASEKHIFHVRHLHIGHLAKSFALREAPKSITGSDRKAKSRAQATDNVQSKTDRAANAIRATSSGLHLSQRAGNAEARMKEVVRTQGRMSKKGGKMMSSGIDEFQIASGAALEKLVQGHAKRVQRKYRGLRGLELYFSSCLG</sequence>
<keyword evidence="6 11" id="KW-0347">Helicase</keyword>
<dbReference type="FunCoup" id="A0A0C3PN79">
    <property type="interactions" value="601"/>
</dbReference>
<dbReference type="SMART" id="SM00487">
    <property type="entry name" value="DEXDc"/>
    <property type="match status" value="1"/>
</dbReference>
<name>A0A0C3PN79_PISTI</name>
<organism evidence="17 18">
    <name type="scientific">Pisolithus tinctorius Marx 270</name>
    <dbReference type="NCBI Taxonomy" id="870435"/>
    <lineage>
        <taxon>Eukaryota</taxon>
        <taxon>Fungi</taxon>
        <taxon>Dikarya</taxon>
        <taxon>Basidiomycota</taxon>
        <taxon>Agaricomycotina</taxon>
        <taxon>Agaricomycetes</taxon>
        <taxon>Agaricomycetidae</taxon>
        <taxon>Boletales</taxon>
        <taxon>Sclerodermatineae</taxon>
        <taxon>Pisolithaceae</taxon>
        <taxon>Pisolithus</taxon>
    </lineage>
</organism>
<dbReference type="CDD" id="cd18787">
    <property type="entry name" value="SF2_C_DEAD"/>
    <property type="match status" value="1"/>
</dbReference>
<comment type="similarity">
    <text evidence="11">Belongs to the DEAD box helicase family.</text>
</comment>
<evidence type="ECO:0000256" key="2">
    <source>
        <dbReference type="ARBA" id="ARBA00022517"/>
    </source>
</evidence>
<evidence type="ECO:0000259" key="16">
    <source>
        <dbReference type="PROSITE" id="PS51515"/>
    </source>
</evidence>
<dbReference type="AlphaFoldDB" id="A0A0C3PN79"/>
<evidence type="ECO:0000259" key="15">
    <source>
        <dbReference type="PROSITE" id="PS51195"/>
    </source>
</evidence>
<feature type="domain" description="Bin3-type SAM" evidence="16">
    <location>
        <begin position="26"/>
        <end position="294"/>
    </location>
</feature>
<keyword evidence="2" id="KW-0690">Ribosome biogenesis</keyword>
<dbReference type="GO" id="GO:0006364">
    <property type="term" value="P:rRNA processing"/>
    <property type="evidence" value="ECO:0007669"/>
    <property type="project" value="UniProtKB-KW"/>
</dbReference>
<evidence type="ECO:0000259" key="14">
    <source>
        <dbReference type="PROSITE" id="PS51194"/>
    </source>
</evidence>
<feature type="region of interest" description="Disordered" evidence="12">
    <location>
        <begin position="743"/>
        <end position="769"/>
    </location>
</feature>
<comment type="subcellular location">
    <subcellularLocation>
        <location evidence="1">Nucleus</location>
        <location evidence="1">Nucleolus</location>
    </subcellularLocation>
</comment>
<keyword evidence="3" id="KW-0698">rRNA processing</keyword>
<dbReference type="EC" id="3.6.4.13" evidence="11"/>
<dbReference type="GO" id="GO:0003724">
    <property type="term" value="F:RNA helicase activity"/>
    <property type="evidence" value="ECO:0007669"/>
    <property type="project" value="UniProtKB-EC"/>
</dbReference>
<feature type="short sequence motif" description="Q motif" evidence="9">
    <location>
        <begin position="397"/>
        <end position="426"/>
    </location>
</feature>
<dbReference type="InterPro" id="IPR025313">
    <property type="entry name" value="SPB4-like_CTE"/>
</dbReference>
<dbReference type="Pfam" id="PF00271">
    <property type="entry name" value="Helicase_C"/>
    <property type="match status" value="1"/>
</dbReference>
<dbReference type="Proteomes" id="UP000054217">
    <property type="component" value="Unassembled WGS sequence"/>
</dbReference>
<dbReference type="InterPro" id="IPR027417">
    <property type="entry name" value="P-loop_NTPase"/>
</dbReference>
<evidence type="ECO:0000256" key="10">
    <source>
        <dbReference type="PROSITE-ProRule" id="PRU00848"/>
    </source>
</evidence>
<dbReference type="InterPro" id="IPR010675">
    <property type="entry name" value="Bin3_C"/>
</dbReference>
<dbReference type="Pfam" id="PF00270">
    <property type="entry name" value="DEAD"/>
    <property type="match status" value="1"/>
</dbReference>
<feature type="domain" description="Helicase ATP-binding" evidence="13">
    <location>
        <begin position="434"/>
        <end position="655"/>
    </location>
</feature>
<dbReference type="GO" id="GO:0005730">
    <property type="term" value="C:nucleolus"/>
    <property type="evidence" value="ECO:0007669"/>
    <property type="project" value="UniProtKB-SubCell"/>
</dbReference>
<dbReference type="SMART" id="SM00490">
    <property type="entry name" value="HELICc"/>
    <property type="match status" value="1"/>
</dbReference>
<evidence type="ECO:0000256" key="9">
    <source>
        <dbReference type="PROSITE-ProRule" id="PRU00552"/>
    </source>
</evidence>
<gene>
    <name evidence="17" type="ORF">M404DRAFT_7638</name>
</gene>
<evidence type="ECO:0000256" key="8">
    <source>
        <dbReference type="ARBA" id="ARBA00022884"/>
    </source>
</evidence>
<feature type="domain" description="DEAD-box RNA helicase Q" evidence="15">
    <location>
        <begin position="397"/>
        <end position="426"/>
    </location>
</feature>
<evidence type="ECO:0000256" key="6">
    <source>
        <dbReference type="ARBA" id="ARBA00022806"/>
    </source>
</evidence>
<dbReference type="CDD" id="cd17949">
    <property type="entry name" value="DEADc_DDX31"/>
    <property type="match status" value="1"/>
</dbReference>
<reference evidence="18" key="2">
    <citation type="submission" date="2015-01" db="EMBL/GenBank/DDBJ databases">
        <title>Evolutionary Origins and Diversification of the Mycorrhizal Mutualists.</title>
        <authorList>
            <consortium name="DOE Joint Genome Institute"/>
            <consortium name="Mycorrhizal Genomics Consortium"/>
            <person name="Kohler A."/>
            <person name="Kuo A."/>
            <person name="Nagy L.G."/>
            <person name="Floudas D."/>
            <person name="Copeland A."/>
            <person name="Barry K.W."/>
            <person name="Cichocki N."/>
            <person name="Veneault-Fourrey C."/>
            <person name="LaButti K."/>
            <person name="Lindquist E.A."/>
            <person name="Lipzen A."/>
            <person name="Lundell T."/>
            <person name="Morin E."/>
            <person name="Murat C."/>
            <person name="Riley R."/>
            <person name="Ohm R."/>
            <person name="Sun H."/>
            <person name="Tunlid A."/>
            <person name="Henrissat B."/>
            <person name="Grigoriev I.V."/>
            <person name="Hibbett D.S."/>
            <person name="Martin F."/>
        </authorList>
    </citation>
    <scope>NUCLEOTIDE SEQUENCE [LARGE SCALE GENOMIC DNA]</scope>
    <source>
        <strain evidence="18">Marx 270</strain>
    </source>
</reference>
<evidence type="ECO:0000259" key="13">
    <source>
        <dbReference type="PROSITE" id="PS51192"/>
    </source>
</evidence>
<keyword evidence="18" id="KW-1185">Reference proteome</keyword>
<dbReference type="Gene3D" id="3.40.50.300">
    <property type="entry name" value="P-loop containing nucleotide triphosphate hydrolases"/>
    <property type="match status" value="2"/>
</dbReference>
<evidence type="ECO:0000256" key="1">
    <source>
        <dbReference type="ARBA" id="ARBA00004604"/>
    </source>
</evidence>
<dbReference type="SMART" id="SM01178">
    <property type="entry name" value="DUF4217"/>
    <property type="match status" value="1"/>
</dbReference>
<dbReference type="InterPro" id="IPR011545">
    <property type="entry name" value="DEAD/DEAH_box_helicase_dom"/>
</dbReference>
<dbReference type="InterPro" id="IPR024160">
    <property type="entry name" value="BIN3_SAM-bd_dom"/>
</dbReference>
<evidence type="ECO:0000256" key="11">
    <source>
        <dbReference type="RuleBase" id="RU365068"/>
    </source>
</evidence>
<keyword evidence="5 11" id="KW-0378">Hydrolase</keyword>
<dbReference type="GO" id="GO:0003723">
    <property type="term" value="F:RNA binding"/>
    <property type="evidence" value="ECO:0007669"/>
    <property type="project" value="UniProtKB-UniRule"/>
</dbReference>
<feature type="region of interest" description="Disordered" evidence="12">
    <location>
        <begin position="306"/>
        <end position="359"/>
    </location>
</feature>
<dbReference type="HOGENOM" id="CLU_003041_26_2_1"/>
<dbReference type="STRING" id="870435.A0A0C3PN79"/>
<dbReference type="PROSITE" id="PS51515">
    <property type="entry name" value="BIN3_SAM"/>
    <property type="match status" value="1"/>
</dbReference>
<dbReference type="InterPro" id="IPR001650">
    <property type="entry name" value="Helicase_C-like"/>
</dbReference>
<dbReference type="Pfam" id="PF13959">
    <property type="entry name" value="CTE_SPB4"/>
    <property type="match status" value="1"/>
</dbReference>
<reference evidence="17 18" key="1">
    <citation type="submission" date="2014-04" db="EMBL/GenBank/DDBJ databases">
        <authorList>
            <consortium name="DOE Joint Genome Institute"/>
            <person name="Kuo A."/>
            <person name="Kohler A."/>
            <person name="Costa M.D."/>
            <person name="Nagy L.G."/>
            <person name="Floudas D."/>
            <person name="Copeland A."/>
            <person name="Barry K.W."/>
            <person name="Cichocki N."/>
            <person name="Veneault-Fourrey C."/>
            <person name="LaButti K."/>
            <person name="Lindquist E.A."/>
            <person name="Lipzen A."/>
            <person name="Lundell T."/>
            <person name="Morin E."/>
            <person name="Murat C."/>
            <person name="Sun H."/>
            <person name="Tunlid A."/>
            <person name="Henrissat B."/>
            <person name="Grigoriev I.V."/>
            <person name="Hibbett D.S."/>
            <person name="Martin F."/>
            <person name="Nordberg H.P."/>
            <person name="Cantor M.N."/>
            <person name="Hua S.X."/>
        </authorList>
    </citation>
    <scope>NUCLEOTIDE SEQUENCE [LARGE SCALE GENOMIC DNA]</scope>
    <source>
        <strain evidence="17 18">Marx 270</strain>
    </source>
</reference>
<evidence type="ECO:0000256" key="5">
    <source>
        <dbReference type="ARBA" id="ARBA00022801"/>
    </source>
</evidence>
<dbReference type="InterPro" id="IPR014014">
    <property type="entry name" value="RNA_helicase_DEAD_Q_motif"/>
</dbReference>
<dbReference type="PROSITE" id="PS51195">
    <property type="entry name" value="Q_MOTIF"/>
    <property type="match status" value="1"/>
</dbReference>
<evidence type="ECO:0000313" key="17">
    <source>
        <dbReference type="EMBL" id="KIO09824.1"/>
    </source>
</evidence>
<dbReference type="InParanoid" id="A0A0C3PN79"/>
<dbReference type="SUPFAM" id="SSF53335">
    <property type="entry name" value="S-adenosyl-L-methionine-dependent methyltransferases"/>
    <property type="match status" value="1"/>
</dbReference>
<dbReference type="EMBL" id="KN831953">
    <property type="protein sequence ID" value="KIO09824.1"/>
    <property type="molecule type" value="Genomic_DNA"/>
</dbReference>
<dbReference type="InterPro" id="IPR029063">
    <property type="entry name" value="SAM-dependent_MTases_sf"/>
</dbReference>
<dbReference type="OrthoDB" id="422663at2759"/>
<dbReference type="Gene3D" id="3.40.50.150">
    <property type="entry name" value="Vaccinia Virus protein VP39"/>
    <property type="match status" value="1"/>
</dbReference>
<dbReference type="InterPro" id="IPR014001">
    <property type="entry name" value="Helicase_ATP-bd"/>
</dbReference>
<evidence type="ECO:0000256" key="7">
    <source>
        <dbReference type="ARBA" id="ARBA00022840"/>
    </source>
</evidence>
<protein>
    <recommendedName>
        <fullName evidence="11">ATP-dependent RNA helicase</fullName>
        <ecNumber evidence="11">3.6.4.13</ecNumber>
    </recommendedName>
</protein>
<dbReference type="PROSITE" id="PS51194">
    <property type="entry name" value="HELICASE_CTER"/>
    <property type="match status" value="1"/>
</dbReference>
<dbReference type="Pfam" id="PF06859">
    <property type="entry name" value="Bin3"/>
    <property type="match status" value="1"/>
</dbReference>
<dbReference type="CDD" id="cd02440">
    <property type="entry name" value="AdoMet_MTases"/>
    <property type="match status" value="1"/>
</dbReference>
<evidence type="ECO:0000256" key="4">
    <source>
        <dbReference type="ARBA" id="ARBA00022741"/>
    </source>
</evidence>
<comment type="catalytic activity">
    <reaction evidence="11">
        <text>ATP + H2O = ADP + phosphate + H(+)</text>
        <dbReference type="Rhea" id="RHEA:13065"/>
        <dbReference type="ChEBI" id="CHEBI:15377"/>
        <dbReference type="ChEBI" id="CHEBI:15378"/>
        <dbReference type="ChEBI" id="CHEBI:30616"/>
        <dbReference type="ChEBI" id="CHEBI:43474"/>
        <dbReference type="ChEBI" id="CHEBI:456216"/>
        <dbReference type="EC" id="3.6.4.13"/>
    </reaction>
</comment>
<feature type="domain" description="Helicase C-terminal" evidence="14">
    <location>
        <begin position="702"/>
        <end position="906"/>
    </location>
</feature>
<keyword evidence="10" id="KW-0949">S-adenosyl-L-methionine</keyword>
<comment type="domain">
    <text evidence="11">The Q motif is unique to and characteristic of the DEAD box family of RNA helicases and controls ATP binding and hydrolysis.</text>
</comment>
<dbReference type="GO" id="GO:0008168">
    <property type="term" value="F:methyltransferase activity"/>
    <property type="evidence" value="ECO:0007669"/>
    <property type="project" value="InterPro"/>
</dbReference>
<dbReference type="SUPFAM" id="SSF52540">
    <property type="entry name" value="P-loop containing nucleoside triphosphate hydrolases"/>
    <property type="match status" value="2"/>
</dbReference>